<dbReference type="SUPFAM" id="SSF46689">
    <property type="entry name" value="Homeodomain-like"/>
    <property type="match status" value="1"/>
</dbReference>
<proteinExistence type="predicted"/>
<dbReference type="STRING" id="1076935.U4LG18"/>
<evidence type="ECO:0000313" key="3">
    <source>
        <dbReference type="EMBL" id="CCX31064.1"/>
    </source>
</evidence>
<dbReference type="OrthoDB" id="5308966at2759"/>
<dbReference type="Proteomes" id="UP000018144">
    <property type="component" value="Unassembled WGS sequence"/>
</dbReference>
<keyword evidence="4" id="KW-1185">Reference proteome</keyword>
<dbReference type="PROSITE" id="PS50090">
    <property type="entry name" value="MYB_LIKE"/>
    <property type="match status" value="1"/>
</dbReference>
<evidence type="ECO:0000313" key="4">
    <source>
        <dbReference type="Proteomes" id="UP000018144"/>
    </source>
</evidence>
<feature type="domain" description="Myb-like" evidence="2">
    <location>
        <begin position="52"/>
        <end position="98"/>
    </location>
</feature>
<dbReference type="SMART" id="SM00717">
    <property type="entry name" value="SANT"/>
    <property type="match status" value="1"/>
</dbReference>
<dbReference type="InterPro" id="IPR001005">
    <property type="entry name" value="SANT/Myb"/>
</dbReference>
<accession>U4LG18</accession>
<evidence type="ECO:0000259" key="2">
    <source>
        <dbReference type="PROSITE" id="PS50090"/>
    </source>
</evidence>
<organism evidence="3 4">
    <name type="scientific">Pyronema omphalodes (strain CBS 100304)</name>
    <name type="common">Pyronema confluens</name>
    <dbReference type="NCBI Taxonomy" id="1076935"/>
    <lineage>
        <taxon>Eukaryota</taxon>
        <taxon>Fungi</taxon>
        <taxon>Dikarya</taxon>
        <taxon>Ascomycota</taxon>
        <taxon>Pezizomycotina</taxon>
        <taxon>Pezizomycetes</taxon>
        <taxon>Pezizales</taxon>
        <taxon>Pyronemataceae</taxon>
        <taxon>Pyronema</taxon>
    </lineage>
</organism>
<dbReference type="EMBL" id="HF935531">
    <property type="protein sequence ID" value="CCX31064.1"/>
    <property type="molecule type" value="Genomic_DNA"/>
</dbReference>
<dbReference type="AlphaFoldDB" id="U4LG18"/>
<reference evidence="3 4" key="1">
    <citation type="journal article" date="2013" name="PLoS Genet.">
        <title>The genome and development-dependent transcriptomes of Pyronema confluens: a window into fungal evolution.</title>
        <authorList>
            <person name="Traeger S."/>
            <person name="Altegoer F."/>
            <person name="Freitag M."/>
            <person name="Gabaldon T."/>
            <person name="Kempken F."/>
            <person name="Kumar A."/>
            <person name="Marcet-Houben M."/>
            <person name="Poggeler S."/>
            <person name="Stajich J.E."/>
            <person name="Nowrousian M."/>
        </authorList>
    </citation>
    <scope>NUCLEOTIDE SEQUENCE [LARGE SCALE GENOMIC DNA]</scope>
    <source>
        <strain evidence="4">CBS 100304</strain>
        <tissue evidence="3">Vegetative mycelium</tissue>
    </source>
</reference>
<feature type="region of interest" description="Disordered" evidence="1">
    <location>
        <begin position="1"/>
        <end position="43"/>
    </location>
</feature>
<dbReference type="CDD" id="cd00167">
    <property type="entry name" value="SANT"/>
    <property type="match status" value="1"/>
</dbReference>
<sequence length="190" mass="21345">MNPDIARIKKSRPSPLTLGLDMSPLAPPPTPMVLDLSGLPPTPRKAAMFRDRTQWSPRESENLMLAMQSGIKMSWEEVAELFPGKTAESCREKFSQLENERTNHLQVPSIDSSFGSSGTEEEDMPALSLGPTPMTSPMFEKQPAEAMKYWIVPEARKTPAEREKDIGAWFAGVDVVEIEQNREREYYAFA</sequence>
<dbReference type="Gene3D" id="1.10.10.60">
    <property type="entry name" value="Homeodomain-like"/>
    <property type="match status" value="1"/>
</dbReference>
<name>U4LG18_PYROM</name>
<dbReference type="GO" id="GO:0003677">
    <property type="term" value="F:DNA binding"/>
    <property type="evidence" value="ECO:0007669"/>
    <property type="project" value="UniProtKB-KW"/>
</dbReference>
<gene>
    <name evidence="3" type="ORF">PCON_09892</name>
</gene>
<keyword evidence="3" id="KW-0238">DNA-binding</keyword>
<dbReference type="InterPro" id="IPR009057">
    <property type="entry name" value="Homeodomain-like_sf"/>
</dbReference>
<evidence type="ECO:0000256" key="1">
    <source>
        <dbReference type="SAM" id="MobiDB-lite"/>
    </source>
</evidence>
<protein>
    <submittedName>
        <fullName evidence="3">Similar to myb-like DNA-binding protein, putative [Phytophthora infestans T30-4] acc. no. XP_002902836</fullName>
    </submittedName>
</protein>
<dbReference type="Pfam" id="PF00249">
    <property type="entry name" value="Myb_DNA-binding"/>
    <property type="match status" value="1"/>
</dbReference>